<gene>
    <name evidence="1" type="ORF">UFOVP535_5</name>
</gene>
<name>A0A6J5MPW9_9CAUD</name>
<evidence type="ECO:0000313" key="1">
    <source>
        <dbReference type="EMBL" id="CAB4148462.1"/>
    </source>
</evidence>
<reference evidence="1" key="1">
    <citation type="submission" date="2020-04" db="EMBL/GenBank/DDBJ databases">
        <authorList>
            <person name="Chiriac C."/>
            <person name="Salcher M."/>
            <person name="Ghai R."/>
            <person name="Kavagutti S V."/>
        </authorList>
    </citation>
    <scope>NUCLEOTIDE SEQUENCE</scope>
</reference>
<protein>
    <recommendedName>
        <fullName evidence="2">DUF1566 domain-containing protein</fullName>
    </recommendedName>
</protein>
<sequence>MAEHKVQGGDMLLFIDPDGGTDYNIVVCLTSVSKADSITVVDASSACGPDKSPGTLELSYAFEGQHLQDPTTGSISGTDLRFLLRSEQTIGWMIAPESPVTGDEIESGTGFLSELSSTYSFDSVATFSGAINPYGNPSLSIYGGGGGGLVIGQAYQGGIIAYLNNTADHGIIVNLTDGILVNVWGNDGIIGTLNNDLYGGLANTNIISALYATSAARDARNLTTGGYSDWCLPTLADWYAMGLNYVAAGISDGLYWSCTESPVDGTLAFNYQPGAISDFTHAKIDSMPFLTVRYF</sequence>
<evidence type="ECO:0008006" key="2">
    <source>
        <dbReference type="Google" id="ProtNLM"/>
    </source>
</evidence>
<organism evidence="1">
    <name type="scientific">uncultured Caudovirales phage</name>
    <dbReference type="NCBI Taxonomy" id="2100421"/>
    <lineage>
        <taxon>Viruses</taxon>
        <taxon>Duplodnaviria</taxon>
        <taxon>Heunggongvirae</taxon>
        <taxon>Uroviricota</taxon>
        <taxon>Caudoviricetes</taxon>
        <taxon>Peduoviridae</taxon>
        <taxon>Maltschvirus</taxon>
        <taxon>Maltschvirus maltsch</taxon>
    </lineage>
</organism>
<dbReference type="EMBL" id="LR796506">
    <property type="protein sequence ID" value="CAB4148462.1"/>
    <property type="molecule type" value="Genomic_DNA"/>
</dbReference>
<accession>A0A6J5MPW9</accession>
<proteinExistence type="predicted"/>